<accession>A0A1X7MPK2</accession>
<evidence type="ECO:0000313" key="2">
    <source>
        <dbReference type="EMBL" id="SMH26554.1"/>
    </source>
</evidence>
<evidence type="ECO:0000259" key="1">
    <source>
        <dbReference type="Pfam" id="PF13470"/>
    </source>
</evidence>
<proteinExistence type="predicted"/>
<dbReference type="Proteomes" id="UP000193083">
    <property type="component" value="Unassembled WGS sequence"/>
</dbReference>
<protein>
    <submittedName>
        <fullName evidence="2">PIN domain-containing protein</fullName>
    </submittedName>
</protein>
<keyword evidence="3" id="KW-1185">Reference proteome</keyword>
<gene>
    <name evidence="2" type="ORF">SAMN02982922_0323</name>
</gene>
<dbReference type="Pfam" id="PF13470">
    <property type="entry name" value="PIN_3"/>
    <property type="match status" value="1"/>
</dbReference>
<dbReference type="InterPro" id="IPR002716">
    <property type="entry name" value="PIN_dom"/>
</dbReference>
<dbReference type="AlphaFoldDB" id="A0A1X7MPK2"/>
<dbReference type="EMBL" id="FXBL01000003">
    <property type="protein sequence ID" value="SMH26554.1"/>
    <property type="molecule type" value="Genomic_DNA"/>
</dbReference>
<name>A0A1X7MPK2_9HYPH</name>
<feature type="domain" description="PIN" evidence="1">
    <location>
        <begin position="23"/>
        <end position="123"/>
    </location>
</feature>
<reference evidence="2 3" key="1">
    <citation type="submission" date="2017-04" db="EMBL/GenBank/DDBJ databases">
        <authorList>
            <person name="Afonso C.L."/>
            <person name="Miller P.J."/>
            <person name="Scott M.A."/>
            <person name="Spackman E."/>
            <person name="Goraichik I."/>
            <person name="Dimitrov K.M."/>
            <person name="Suarez D.L."/>
            <person name="Swayne D.E."/>
        </authorList>
    </citation>
    <scope>NUCLEOTIDE SEQUENCE [LARGE SCALE GENOMIC DNA]</scope>
    <source>
        <strain evidence="2 3">B5P</strain>
    </source>
</reference>
<sequence>MMQRNCTSNMALEPVIAVCDACVLYPFHQRNILIQASVDGLFDARWTEEIHDEWVRNLIANVPAIPLARLQATRRLMEFALPEALVGGFHHHVDSIALPDPNDRHVVAAAIEANASHILTWNLRDFPVKAIEKHGLVRATPDAFLADLYDQASDLLVWSLANARCNLAKSNVSAQDFLALLKGQRLTKLEKILQRHKSDL</sequence>
<evidence type="ECO:0000313" key="3">
    <source>
        <dbReference type="Proteomes" id="UP000193083"/>
    </source>
</evidence>
<organism evidence="2 3">
    <name type="scientific">Mesorhizobium australicum</name>
    <dbReference type="NCBI Taxonomy" id="536018"/>
    <lineage>
        <taxon>Bacteria</taxon>
        <taxon>Pseudomonadati</taxon>
        <taxon>Pseudomonadota</taxon>
        <taxon>Alphaproteobacteria</taxon>
        <taxon>Hyphomicrobiales</taxon>
        <taxon>Phyllobacteriaceae</taxon>
        <taxon>Mesorhizobium</taxon>
    </lineage>
</organism>